<keyword evidence="1" id="KW-1133">Transmembrane helix</keyword>
<gene>
    <name evidence="3" type="ORF">PODLI_1B037641</name>
</gene>
<organism evidence="3 4">
    <name type="scientific">Podarcis lilfordi</name>
    <name type="common">Lilford's wall lizard</name>
    <dbReference type="NCBI Taxonomy" id="74358"/>
    <lineage>
        <taxon>Eukaryota</taxon>
        <taxon>Metazoa</taxon>
        <taxon>Chordata</taxon>
        <taxon>Craniata</taxon>
        <taxon>Vertebrata</taxon>
        <taxon>Euteleostomi</taxon>
        <taxon>Lepidosauria</taxon>
        <taxon>Squamata</taxon>
        <taxon>Bifurcata</taxon>
        <taxon>Unidentata</taxon>
        <taxon>Episquamata</taxon>
        <taxon>Laterata</taxon>
        <taxon>Lacertibaenia</taxon>
        <taxon>Lacertidae</taxon>
        <taxon>Podarcis</taxon>
    </lineage>
</organism>
<feature type="chain" id="PRO_5041200974" evidence="2">
    <location>
        <begin position="19"/>
        <end position="105"/>
    </location>
</feature>
<evidence type="ECO:0000313" key="3">
    <source>
        <dbReference type="EMBL" id="CAI5766155.1"/>
    </source>
</evidence>
<sequence>MFLVSFSFFLQSLQVSHCTLHYQFYFEEPPHLKQALPDIAKDYILIWKSLFIMWQIYKVIGNMLVLGLFVCFAIFICQIPFFFWADTACSHFKISVLHQVAPTEF</sequence>
<feature type="transmembrane region" description="Helical" evidence="1">
    <location>
        <begin position="64"/>
        <end position="85"/>
    </location>
</feature>
<dbReference type="EMBL" id="OX395127">
    <property type="protein sequence ID" value="CAI5766155.1"/>
    <property type="molecule type" value="Genomic_DNA"/>
</dbReference>
<keyword evidence="2" id="KW-0732">Signal</keyword>
<keyword evidence="1" id="KW-0472">Membrane</keyword>
<keyword evidence="4" id="KW-1185">Reference proteome</keyword>
<dbReference type="AlphaFoldDB" id="A0AA35JUQ9"/>
<evidence type="ECO:0000313" key="4">
    <source>
        <dbReference type="Proteomes" id="UP001178461"/>
    </source>
</evidence>
<accession>A0AA35JUQ9</accession>
<proteinExistence type="predicted"/>
<evidence type="ECO:0000256" key="1">
    <source>
        <dbReference type="SAM" id="Phobius"/>
    </source>
</evidence>
<feature type="signal peptide" evidence="2">
    <location>
        <begin position="1"/>
        <end position="18"/>
    </location>
</feature>
<keyword evidence="1" id="KW-0812">Transmembrane</keyword>
<protein>
    <submittedName>
        <fullName evidence="3">Uncharacterized protein</fullName>
    </submittedName>
</protein>
<reference evidence="3" key="1">
    <citation type="submission" date="2022-12" db="EMBL/GenBank/DDBJ databases">
        <authorList>
            <person name="Alioto T."/>
            <person name="Alioto T."/>
            <person name="Gomez Garrido J."/>
        </authorList>
    </citation>
    <scope>NUCLEOTIDE SEQUENCE</scope>
</reference>
<name>A0AA35JUQ9_9SAUR</name>
<evidence type="ECO:0000256" key="2">
    <source>
        <dbReference type="SAM" id="SignalP"/>
    </source>
</evidence>
<dbReference type="Proteomes" id="UP001178461">
    <property type="component" value="Chromosome 2"/>
</dbReference>